<dbReference type="Pfam" id="PF22947">
    <property type="entry name" value="ULD_3"/>
    <property type="match status" value="1"/>
</dbReference>
<evidence type="ECO:0000256" key="5">
    <source>
        <dbReference type="ARBA" id="ARBA00022840"/>
    </source>
</evidence>
<dbReference type="PANTHER" id="PTHR45794">
    <property type="entry name" value="LEUCYL-TRNA SYNTHETASE"/>
    <property type="match status" value="1"/>
</dbReference>
<feature type="domain" description="Methionyl/Valyl/Leucyl/Isoleucyl-tRNA synthetase anticodon-binding" evidence="11">
    <location>
        <begin position="573"/>
        <end position="684"/>
    </location>
</feature>
<feature type="domain" description="Leucine--tRNA ligase ubiquitin-like" evidence="12">
    <location>
        <begin position="843"/>
        <end position="954"/>
    </location>
</feature>
<dbReference type="PANTHER" id="PTHR45794:SF1">
    <property type="entry name" value="LEUCINE--TRNA LIGASE, CYTOPLASMIC"/>
    <property type="match status" value="1"/>
</dbReference>
<dbReference type="InterPro" id="IPR004493">
    <property type="entry name" value="Leu-tRNA-synth_Ia_arc/euk"/>
</dbReference>
<dbReference type="GO" id="GO:0006429">
    <property type="term" value="P:leucyl-tRNA aminoacylation"/>
    <property type="evidence" value="ECO:0007669"/>
    <property type="project" value="InterPro"/>
</dbReference>
<proteinExistence type="inferred from homology"/>
<comment type="caution">
    <text evidence="14">The sequence shown here is derived from an EMBL/GenBank/DDBJ whole genome shotgun (WGS) entry which is preliminary data.</text>
</comment>
<keyword evidence="4 9" id="KW-0547">Nucleotide-binding</keyword>
<dbReference type="EC" id="6.1.1.4" evidence="2"/>
<dbReference type="GO" id="GO:0002161">
    <property type="term" value="F:aminoacyl-tRNA deacylase activity"/>
    <property type="evidence" value="ECO:0007669"/>
    <property type="project" value="InterPro"/>
</dbReference>
<name>A0AA38IPJ0_9CUCU</name>
<gene>
    <name evidence="14" type="ORF">Zmor_009688</name>
</gene>
<evidence type="ECO:0000259" key="13">
    <source>
        <dbReference type="Pfam" id="PF24810"/>
    </source>
</evidence>
<dbReference type="GO" id="GO:0004823">
    <property type="term" value="F:leucine-tRNA ligase activity"/>
    <property type="evidence" value="ECO:0007669"/>
    <property type="project" value="UniProtKB-EC"/>
</dbReference>
<dbReference type="InterPro" id="IPR001412">
    <property type="entry name" value="aa-tRNA-synth_I_CS"/>
</dbReference>
<dbReference type="Gene3D" id="1.10.730.10">
    <property type="entry name" value="Isoleucyl-tRNA Synthetase, Domain 1"/>
    <property type="match status" value="1"/>
</dbReference>
<evidence type="ECO:0000256" key="6">
    <source>
        <dbReference type="ARBA" id="ARBA00022917"/>
    </source>
</evidence>
<keyword evidence="7 9" id="KW-0030">Aminoacyl-tRNA synthetase</keyword>
<feature type="domain" description="Leucine--tRNA ligase RagD-binding" evidence="13">
    <location>
        <begin position="719"/>
        <end position="791"/>
    </location>
</feature>
<dbReference type="GO" id="GO:0005524">
    <property type="term" value="F:ATP binding"/>
    <property type="evidence" value="ECO:0007669"/>
    <property type="project" value="UniProtKB-KW"/>
</dbReference>
<evidence type="ECO:0000256" key="4">
    <source>
        <dbReference type="ARBA" id="ARBA00022741"/>
    </source>
</evidence>
<dbReference type="Gene3D" id="3.90.740.10">
    <property type="entry name" value="Valyl/Leucyl/Isoleucyl-tRNA synthetase, editing domain"/>
    <property type="match status" value="1"/>
</dbReference>
<keyword evidence="5 9" id="KW-0067">ATP-binding</keyword>
<keyword evidence="3 9" id="KW-0436">Ligase</keyword>
<evidence type="ECO:0000259" key="11">
    <source>
        <dbReference type="Pfam" id="PF08264"/>
    </source>
</evidence>
<evidence type="ECO:0000256" key="9">
    <source>
        <dbReference type="RuleBase" id="RU363035"/>
    </source>
</evidence>
<dbReference type="AlphaFoldDB" id="A0AA38IPJ0"/>
<dbReference type="Pfam" id="PF24810">
    <property type="entry name" value="RBD_LARS1"/>
    <property type="match status" value="1"/>
</dbReference>
<evidence type="ECO:0000256" key="7">
    <source>
        <dbReference type="ARBA" id="ARBA00023146"/>
    </source>
</evidence>
<protein>
    <recommendedName>
        <fullName evidence="2">leucine--tRNA ligase</fullName>
        <ecNumber evidence="2">6.1.1.4</ecNumber>
    </recommendedName>
    <alternativeName>
        <fullName evidence="8">Leucyl-tRNA synthetase</fullName>
    </alternativeName>
</protein>
<evidence type="ECO:0000259" key="10">
    <source>
        <dbReference type="Pfam" id="PF00133"/>
    </source>
</evidence>
<dbReference type="Pfam" id="PF08264">
    <property type="entry name" value="Anticodon_1"/>
    <property type="match status" value="1"/>
</dbReference>
<dbReference type="InterPro" id="IPR014729">
    <property type="entry name" value="Rossmann-like_a/b/a_fold"/>
</dbReference>
<dbReference type="InterPro" id="IPR055416">
    <property type="entry name" value="RBD_LARS1"/>
</dbReference>
<dbReference type="Gene3D" id="3.40.50.620">
    <property type="entry name" value="HUPs"/>
    <property type="match status" value="1"/>
</dbReference>
<dbReference type="Proteomes" id="UP001168821">
    <property type="component" value="Unassembled WGS sequence"/>
</dbReference>
<dbReference type="EMBL" id="JALNTZ010000003">
    <property type="protein sequence ID" value="KAJ3657912.1"/>
    <property type="molecule type" value="Genomic_DNA"/>
</dbReference>
<dbReference type="Pfam" id="PF00133">
    <property type="entry name" value="tRNA-synt_1"/>
    <property type="match status" value="1"/>
</dbReference>
<evidence type="ECO:0000313" key="14">
    <source>
        <dbReference type="EMBL" id="KAJ3657912.1"/>
    </source>
</evidence>
<dbReference type="SUPFAM" id="SSF47323">
    <property type="entry name" value="Anticodon-binding domain of a subclass of class I aminoacyl-tRNA synthetases"/>
    <property type="match status" value="1"/>
</dbReference>
<reference evidence="14" key="1">
    <citation type="journal article" date="2023" name="G3 (Bethesda)">
        <title>Whole genome assemblies of Zophobas morio and Tenebrio molitor.</title>
        <authorList>
            <person name="Kaur S."/>
            <person name="Stinson S.A."/>
            <person name="diCenzo G.C."/>
        </authorList>
    </citation>
    <scope>NUCLEOTIDE SEQUENCE</scope>
    <source>
        <strain evidence="14">QUZm001</strain>
    </source>
</reference>
<organism evidence="14 15">
    <name type="scientific">Zophobas morio</name>
    <dbReference type="NCBI Taxonomy" id="2755281"/>
    <lineage>
        <taxon>Eukaryota</taxon>
        <taxon>Metazoa</taxon>
        <taxon>Ecdysozoa</taxon>
        <taxon>Arthropoda</taxon>
        <taxon>Hexapoda</taxon>
        <taxon>Insecta</taxon>
        <taxon>Pterygota</taxon>
        <taxon>Neoptera</taxon>
        <taxon>Endopterygota</taxon>
        <taxon>Coleoptera</taxon>
        <taxon>Polyphaga</taxon>
        <taxon>Cucujiformia</taxon>
        <taxon>Tenebrionidae</taxon>
        <taxon>Zophobas</taxon>
    </lineage>
</organism>
<evidence type="ECO:0000256" key="1">
    <source>
        <dbReference type="ARBA" id="ARBA00005594"/>
    </source>
</evidence>
<feature type="domain" description="Aminoacyl-tRNA synthetase class Ia" evidence="10">
    <location>
        <begin position="22"/>
        <end position="102"/>
    </location>
</feature>
<accession>A0AA38IPJ0</accession>
<dbReference type="InterPro" id="IPR009008">
    <property type="entry name" value="Val/Leu/Ile-tRNA-synth_edit"/>
</dbReference>
<dbReference type="SUPFAM" id="SSF50677">
    <property type="entry name" value="ValRS/IleRS/LeuRS editing domain"/>
    <property type="match status" value="1"/>
</dbReference>
<dbReference type="FunFam" id="3.90.740.10:FF:000001">
    <property type="entry name" value="Leucine--tRNA ligase, cytoplasmic"/>
    <property type="match status" value="1"/>
</dbReference>
<keyword evidence="15" id="KW-1185">Reference proteome</keyword>
<dbReference type="InterPro" id="IPR009080">
    <property type="entry name" value="tRNAsynth_Ia_anticodon-bd"/>
</dbReference>
<dbReference type="InterPro" id="IPR002300">
    <property type="entry name" value="aa-tRNA-synth_Ia"/>
</dbReference>
<dbReference type="InterPro" id="IPR013155">
    <property type="entry name" value="M/V/L/I-tRNA-synth_anticd-bd"/>
</dbReference>
<dbReference type="InterPro" id="IPR054509">
    <property type="entry name" value="LARS1_ULD"/>
</dbReference>
<keyword evidence="6 9" id="KW-0648">Protein biosynthesis</keyword>
<evidence type="ECO:0000256" key="3">
    <source>
        <dbReference type="ARBA" id="ARBA00022598"/>
    </source>
</evidence>
<dbReference type="PROSITE" id="PS00178">
    <property type="entry name" value="AA_TRNA_LIGASE_I"/>
    <property type="match status" value="1"/>
</dbReference>
<evidence type="ECO:0000313" key="15">
    <source>
        <dbReference type="Proteomes" id="UP001168821"/>
    </source>
</evidence>
<evidence type="ECO:0000259" key="12">
    <source>
        <dbReference type="Pfam" id="PF22947"/>
    </source>
</evidence>
<dbReference type="SUPFAM" id="SSF52374">
    <property type="entry name" value="Nucleotidylyl transferase"/>
    <property type="match status" value="1"/>
</dbReference>
<evidence type="ECO:0000256" key="8">
    <source>
        <dbReference type="ARBA" id="ARBA00030520"/>
    </source>
</evidence>
<sequence>MVTIERKGTFKVEYLQKIEHEVQEKWKRDKLHEVDAPQKSSEDKFMCTFPYPYMNGRLHLGHTFSLSKAEFAVRYHRLKGRKALFPFGFHVTGMPIKACADKLKREMESFGYPPKFPEDEEVQVVEADDVVPKDKSKGKKSKAVAKTASAKYQWQIMYSLGLKDDEIKKFADADFWLDYFTPLAVQDLDRLGVHVDWRRTFITTDVNPFYDSFVRWQFIRLKERNKIKFGKRYTIYSPRDGQPCMDHDRSTGEGVGPQEYTLIKMKLLQPYPAKLSKVGDKGVYLVAATLRPETMYGQTNCWVRPDMKYIAFPTKEGEVFVCTTRAAKNMSYQGFTEADGKFEVVAELTGQDMLGCALKAPMTSYERIYALPMLTIKEDKGTGVVTSVPSDSPDDYAALVDLKKKQAFREKYNISDEMVLPYEPVPILEIPEFGNLAAVAVYEKLKIQSQNDREKLLEAKEMVYLKGFYDGVMIVGEFKGKKIQDIKKALQKKLTDAKEAVIYYEPEKTIISRSGDECVVALCDQWFLDYGEDSWKKMAHKVLTHHVQSHANVLSLWTDHFCRTGAASTFNDEVFQSEINLKIQETDDFYNKMLFKEALRTGFFELQSVRDKYRELCLDGMHADLVVRFIEVQAILLAPICPHVAEKVWELLGKKSSIFKAKWPQVGQIDEIKIKSSEYLMETAHSFRIYLKTYLQGIKTKANPNPPPVPKPDVLYIWVAKTFPPWQSCVLTTLKTHFEKNNQFPDNKLLATEFAAKPELKKYMKRVMPFVQTTREKVDQMGPKALALTLEFDEAEVLRHNSVYLANTLNVDEVVVRFTDDETAEEKMKECCPGAPFVQFASKPGVRVEFSNPVPNSGLFAQSVLVSDGDSYARVVQKLARDVKLIKGPQSVQLWRFEDPVLGDRKLPAFQQPTKDKVLIEPDSIFKVDVQDKKVSIVSGSKVFDIGRSVSYLLN</sequence>
<evidence type="ECO:0000256" key="2">
    <source>
        <dbReference type="ARBA" id="ARBA00013164"/>
    </source>
</evidence>
<comment type="similarity">
    <text evidence="1 9">Belongs to the class-I aminoacyl-tRNA synthetase family.</text>
</comment>